<comment type="subcellular location">
    <subcellularLocation>
        <location evidence="1">Cell membrane</location>
        <topology evidence="1">Multi-pass membrane protein</topology>
    </subcellularLocation>
</comment>
<gene>
    <name evidence="9" type="ORF">SAMN02910291_02565</name>
</gene>
<dbReference type="RefSeq" id="WP_072312421.1">
    <property type="nucleotide sequence ID" value="NZ_FPIW01000069.1"/>
</dbReference>
<dbReference type="PANTHER" id="PTHR37937:SF1">
    <property type="entry name" value="CONJUGATIVE TRANSFER: DNA TRANSPORT"/>
    <property type="match status" value="1"/>
</dbReference>
<comment type="caution">
    <text evidence="9">The sequence shown here is derived from an EMBL/GenBank/DDBJ whole genome shotgun (WGS) entry which is preliminary data.</text>
</comment>
<keyword evidence="6 8" id="KW-0472">Membrane</keyword>
<dbReference type="Gene3D" id="3.40.50.300">
    <property type="entry name" value="P-loop containing nucleotide triphosphate hydrolases"/>
    <property type="match status" value="1"/>
</dbReference>
<evidence type="ECO:0000256" key="2">
    <source>
        <dbReference type="ARBA" id="ARBA00008806"/>
    </source>
</evidence>
<dbReference type="InterPro" id="IPR003688">
    <property type="entry name" value="TraG/VirD4"/>
</dbReference>
<evidence type="ECO:0000256" key="1">
    <source>
        <dbReference type="ARBA" id="ARBA00004651"/>
    </source>
</evidence>
<dbReference type="AlphaFoldDB" id="A0AA94HUW7"/>
<keyword evidence="3" id="KW-1003">Cell membrane</keyword>
<dbReference type="InterPro" id="IPR051539">
    <property type="entry name" value="T4SS-coupling_protein"/>
</dbReference>
<protein>
    <submittedName>
        <fullName evidence="9">Type IV secretion system protein VirD4</fullName>
    </submittedName>
</protein>
<evidence type="ECO:0000313" key="10">
    <source>
        <dbReference type="Proteomes" id="UP000182680"/>
    </source>
</evidence>
<dbReference type="InterPro" id="IPR027417">
    <property type="entry name" value="P-loop_NTPase"/>
</dbReference>
<evidence type="ECO:0000256" key="7">
    <source>
        <dbReference type="SAM" id="MobiDB-lite"/>
    </source>
</evidence>
<name>A0AA94HUW7_DESDE</name>
<proteinExistence type="inferred from homology"/>
<evidence type="ECO:0000256" key="8">
    <source>
        <dbReference type="SAM" id="Phobius"/>
    </source>
</evidence>
<feature type="region of interest" description="Disordered" evidence="7">
    <location>
        <begin position="641"/>
        <end position="676"/>
    </location>
</feature>
<evidence type="ECO:0000256" key="3">
    <source>
        <dbReference type="ARBA" id="ARBA00022475"/>
    </source>
</evidence>
<organism evidence="9 10">
    <name type="scientific">Desulfovibrio desulfuricans</name>
    <dbReference type="NCBI Taxonomy" id="876"/>
    <lineage>
        <taxon>Bacteria</taxon>
        <taxon>Pseudomonadati</taxon>
        <taxon>Thermodesulfobacteriota</taxon>
        <taxon>Desulfovibrionia</taxon>
        <taxon>Desulfovibrionales</taxon>
        <taxon>Desulfovibrionaceae</taxon>
        <taxon>Desulfovibrio</taxon>
    </lineage>
</organism>
<dbReference type="Proteomes" id="UP000182680">
    <property type="component" value="Unassembled WGS sequence"/>
</dbReference>
<dbReference type="NCBIfam" id="NF010453">
    <property type="entry name" value="PRK13880.1"/>
    <property type="match status" value="1"/>
</dbReference>
<sequence length="676" mass="75100">MAQQEYGLQESTPKRKTAPWWLLLLLPALALLGMSMATLKAASDYGFQSALGQPWFNLFGIPIYAPWSIFTWEGISPTVMDRAMAVGQAFFILPLLFAMLCTVTFRRLRGNQYLHGSARWARENEIKRMGYFEGKGVYVGGWFKRYVGIALLIRRLLGKPDDELLYLRHNGPEHVICFAPTRSGKGVGLILPTLLSWPGSSLTLDIKGENWALTSGWRKSQGHTVLRFAPADSSGSGCAFNPLDEIRLTKLEAVQDVQNMALMLVDPDGKGMADHWTKAAFAFFSGLILHCCVMVRHKEGRMPTLQELTIMMSDPDRTSAELLDEMMATDHAELFREFAPDADVRVGDACHIFIASSAREMSSKAKNEASGVLSSALVNMAIYRDPIININTARSDFHIHDLMNDENPVDLYLVAPPDGIDRVRPLMRLMLDLIIRRVCAKMEFADGASKVGYLHRLLLMLDELTSLGKLPILEKAIAYMAGYGVKLYIIVQDVKQLNEVYGKDNAIFGNCHVRIAYAPNDPGTAELLSKMAGNTTVVEKKTSISIGKGGRTRSINMVETARPLLTPDECGRLPGAEKDADGKITKPGHMLIFTAGQYPIYGMQILYFKDPTFSQRSRMPAPGVSEKYPAGITDSLYFPRPTELFSPAGTPQEEKMPDVPTQVRPASFESFLEERP</sequence>
<comment type="similarity">
    <text evidence="2">Belongs to the VirD4/TraG family.</text>
</comment>
<feature type="transmembrane region" description="Helical" evidence="8">
    <location>
        <begin position="54"/>
        <end position="72"/>
    </location>
</feature>
<evidence type="ECO:0000256" key="4">
    <source>
        <dbReference type="ARBA" id="ARBA00022692"/>
    </source>
</evidence>
<dbReference type="SUPFAM" id="SSF52540">
    <property type="entry name" value="P-loop containing nucleoside triphosphate hydrolases"/>
    <property type="match status" value="1"/>
</dbReference>
<evidence type="ECO:0000256" key="6">
    <source>
        <dbReference type="ARBA" id="ARBA00023136"/>
    </source>
</evidence>
<keyword evidence="4 8" id="KW-0812">Transmembrane</keyword>
<keyword evidence="5 8" id="KW-1133">Transmembrane helix</keyword>
<reference evidence="10" key="1">
    <citation type="submission" date="2016-11" db="EMBL/GenBank/DDBJ databases">
        <authorList>
            <person name="Jaros S."/>
            <person name="Januszkiewicz K."/>
            <person name="Wedrychowicz H."/>
        </authorList>
    </citation>
    <scope>NUCLEOTIDE SEQUENCE [LARGE SCALE GENOMIC DNA]</scope>
    <source>
        <strain evidence="10">DSM 7057</strain>
    </source>
</reference>
<feature type="transmembrane region" description="Helical" evidence="8">
    <location>
        <begin position="20"/>
        <end position="42"/>
    </location>
</feature>
<feature type="transmembrane region" description="Helical" evidence="8">
    <location>
        <begin position="84"/>
        <end position="105"/>
    </location>
</feature>
<evidence type="ECO:0000256" key="5">
    <source>
        <dbReference type="ARBA" id="ARBA00022989"/>
    </source>
</evidence>
<dbReference type="PANTHER" id="PTHR37937">
    <property type="entry name" value="CONJUGATIVE TRANSFER: DNA TRANSPORT"/>
    <property type="match status" value="1"/>
</dbReference>
<accession>A0AA94HUW7</accession>
<dbReference type="EMBL" id="FPIW01000069">
    <property type="protein sequence ID" value="SFW69684.1"/>
    <property type="molecule type" value="Genomic_DNA"/>
</dbReference>
<evidence type="ECO:0000313" key="9">
    <source>
        <dbReference type="EMBL" id="SFW69684.1"/>
    </source>
</evidence>
<dbReference type="Pfam" id="PF02534">
    <property type="entry name" value="T4SS-DNA_transf"/>
    <property type="match status" value="1"/>
</dbReference>
<dbReference type="CDD" id="cd01127">
    <property type="entry name" value="TrwB_TraG_TraD_VirD4"/>
    <property type="match status" value="2"/>
</dbReference>
<dbReference type="GO" id="GO:0005886">
    <property type="term" value="C:plasma membrane"/>
    <property type="evidence" value="ECO:0007669"/>
    <property type="project" value="UniProtKB-SubCell"/>
</dbReference>